<comment type="cofactor">
    <cofactor evidence="1">
        <name>Ca(2+)</name>
        <dbReference type="ChEBI" id="CHEBI:29108"/>
    </cofactor>
</comment>
<evidence type="ECO:0000256" key="2">
    <source>
        <dbReference type="ARBA" id="ARBA00008061"/>
    </source>
</evidence>
<dbReference type="InterPro" id="IPR006046">
    <property type="entry name" value="Alpha_amylase"/>
</dbReference>
<dbReference type="Gene3D" id="2.60.40.1180">
    <property type="entry name" value="Golgi alpha-mannosidase II"/>
    <property type="match status" value="1"/>
</dbReference>
<evidence type="ECO:0000256" key="1">
    <source>
        <dbReference type="ARBA" id="ARBA00001913"/>
    </source>
</evidence>
<feature type="domain" description="Glycosyl hydrolase family 13 catalytic" evidence="7">
    <location>
        <begin position="39"/>
        <end position="383"/>
    </location>
</feature>
<dbReference type="HOGENOM" id="CLU_006462_7_3_12"/>
<dbReference type="EC" id="3.2.1.1" evidence="6"/>
<dbReference type="RefSeq" id="WP_024266522.1">
    <property type="nucleotide sequence ID" value="NC_023035.1"/>
</dbReference>
<dbReference type="KEGG" id="slr:L21SP2_0145"/>
<dbReference type="GO" id="GO:0005975">
    <property type="term" value="P:carbohydrate metabolic process"/>
    <property type="evidence" value="ECO:0007669"/>
    <property type="project" value="InterPro"/>
</dbReference>
<keyword evidence="4" id="KW-0732">Signal</keyword>
<dbReference type="OrthoDB" id="366629at2"/>
<evidence type="ECO:0000313" key="8">
    <source>
        <dbReference type="EMBL" id="AHC13589.1"/>
    </source>
</evidence>
<dbReference type="InterPro" id="IPR013780">
    <property type="entry name" value="Glyco_hydro_b"/>
</dbReference>
<proteinExistence type="inferred from homology"/>
<sequence length="490" mass="56648">MTFSVSWNMARKALLLLLILSASVFNLWGQFGPEDSVYFLFTDRFYDGDESNNYTVNIRNLKGYHGGDFAGLTEKLPYIAGMGFSAIWISSVVDNQAGGYHGYWAQDYYRVEEHFGDMESLKTMVDRAHELGIKVILDLAINHTGIQHDFFGDPAYQDWFHPRQDIDDYSDQYQVENHWLQNLPDLNHENPEVRQYLIDMSIWWIEQTGIDGYRLDALRHVPADFWREYSAAVKEQFPDFYLIGEVFDGNPANLGKYQNAGIDGLLDFPAYFAIQDMVRNGEPATRFAQSVINSKRNYPHEELMGTFIDNHDVRRFVNQVYRNREEKLAQSLMFLFSYTGIPIMYYGTEIPMDGGSEHSGRSLMAWDEPALYKDLVTSLNELRSLHPALSSGEFTIVDRSMSRFVYARHDADDVFLTILNNGDEERFSIELPDELRRDFRWARSMVLDSAGEPLAPGVPELESIRIRRGRLRMELPAYTGVVLKLSRERE</sequence>
<dbReference type="PANTHER" id="PTHR10357:SF215">
    <property type="entry name" value="ALPHA-AMYLASE 1"/>
    <property type="match status" value="1"/>
</dbReference>
<accession>V5WDG2</accession>
<dbReference type="eggNOG" id="COG0366">
    <property type="taxonomic scope" value="Bacteria"/>
</dbReference>
<dbReference type="Proteomes" id="UP000018680">
    <property type="component" value="Chromosome"/>
</dbReference>
<keyword evidence="3" id="KW-0479">Metal-binding</keyword>
<keyword evidence="6" id="KW-0119">Carbohydrate metabolism</keyword>
<evidence type="ECO:0000313" key="9">
    <source>
        <dbReference type="Proteomes" id="UP000018680"/>
    </source>
</evidence>
<dbReference type="GO" id="GO:0046872">
    <property type="term" value="F:metal ion binding"/>
    <property type="evidence" value="ECO:0007669"/>
    <property type="project" value="UniProtKB-KW"/>
</dbReference>
<dbReference type="InterPro" id="IPR006047">
    <property type="entry name" value="GH13_cat_dom"/>
</dbReference>
<keyword evidence="6 8" id="KW-0326">Glycosidase</keyword>
<keyword evidence="9" id="KW-1185">Reference proteome</keyword>
<dbReference type="PATRIC" id="fig|1307761.3.peg.146"/>
<dbReference type="PANTHER" id="PTHR10357">
    <property type="entry name" value="ALPHA-AMYLASE FAMILY MEMBER"/>
    <property type="match status" value="1"/>
</dbReference>
<dbReference type="Pfam" id="PF00128">
    <property type="entry name" value="Alpha-amylase"/>
    <property type="match status" value="1"/>
</dbReference>
<organism evidence="8 9">
    <name type="scientific">Salinispira pacifica</name>
    <dbReference type="NCBI Taxonomy" id="1307761"/>
    <lineage>
        <taxon>Bacteria</taxon>
        <taxon>Pseudomonadati</taxon>
        <taxon>Spirochaetota</taxon>
        <taxon>Spirochaetia</taxon>
        <taxon>Spirochaetales</taxon>
        <taxon>Spirochaetaceae</taxon>
        <taxon>Salinispira</taxon>
    </lineage>
</organism>
<evidence type="ECO:0000256" key="3">
    <source>
        <dbReference type="ARBA" id="ARBA00022723"/>
    </source>
</evidence>
<keyword evidence="6 8" id="KW-0378">Hydrolase</keyword>
<evidence type="ECO:0000256" key="4">
    <source>
        <dbReference type="ARBA" id="ARBA00022729"/>
    </source>
</evidence>
<gene>
    <name evidence="8" type="ORF">L21SP2_0145</name>
</gene>
<evidence type="ECO:0000256" key="5">
    <source>
        <dbReference type="RuleBase" id="RU003615"/>
    </source>
</evidence>
<evidence type="ECO:0000259" key="7">
    <source>
        <dbReference type="SMART" id="SM00642"/>
    </source>
</evidence>
<dbReference type="EMBL" id="CP006939">
    <property type="protein sequence ID" value="AHC13589.1"/>
    <property type="molecule type" value="Genomic_DNA"/>
</dbReference>
<reference evidence="8 9" key="1">
    <citation type="journal article" date="2015" name="Stand. Genomic Sci.">
        <title>Complete genome sequence and description of Salinispira pacifica gen. nov., sp. nov., a novel spirochaete isolated form a hypersaline microbial mat.</title>
        <authorList>
            <person name="Ben Hania W."/>
            <person name="Joseph M."/>
            <person name="Schumann P."/>
            <person name="Bunk B."/>
            <person name="Fiebig A."/>
            <person name="Sproer C."/>
            <person name="Klenk H.P."/>
            <person name="Fardeau M.L."/>
            <person name="Spring S."/>
        </authorList>
    </citation>
    <scope>NUCLEOTIDE SEQUENCE [LARGE SCALE GENOMIC DNA]</scope>
    <source>
        <strain evidence="8 9">L21-RPul-D2</strain>
    </source>
</reference>
<dbReference type="InterPro" id="IPR017853">
    <property type="entry name" value="GH"/>
</dbReference>
<protein>
    <recommendedName>
        <fullName evidence="6">Alpha-amylase</fullName>
        <ecNumber evidence="6">3.2.1.1</ecNumber>
    </recommendedName>
</protein>
<dbReference type="AlphaFoldDB" id="V5WDG2"/>
<comment type="similarity">
    <text evidence="2 5">Belongs to the glycosyl hydrolase 13 family.</text>
</comment>
<dbReference type="STRING" id="1307761.L21SP2_0145"/>
<dbReference type="PRINTS" id="PR00110">
    <property type="entry name" value="ALPHAAMYLASE"/>
</dbReference>
<comment type="catalytic activity">
    <reaction evidence="6">
        <text>Endohydrolysis of (1-&gt;4)-alpha-D-glucosidic linkages in polysaccharides containing three or more (1-&gt;4)-alpha-linked D-glucose units.</text>
        <dbReference type="EC" id="3.2.1.1"/>
    </reaction>
</comment>
<dbReference type="SUPFAM" id="SSF51445">
    <property type="entry name" value="(Trans)glycosidases"/>
    <property type="match status" value="1"/>
</dbReference>
<name>V5WDG2_9SPIO</name>
<evidence type="ECO:0000256" key="6">
    <source>
        <dbReference type="RuleBase" id="RU361134"/>
    </source>
</evidence>
<dbReference type="Gene3D" id="3.20.20.80">
    <property type="entry name" value="Glycosidases"/>
    <property type="match status" value="1"/>
</dbReference>
<dbReference type="SUPFAM" id="SSF51011">
    <property type="entry name" value="Glycosyl hydrolase domain"/>
    <property type="match status" value="1"/>
</dbReference>
<dbReference type="GO" id="GO:0004556">
    <property type="term" value="F:alpha-amylase activity"/>
    <property type="evidence" value="ECO:0007669"/>
    <property type="project" value="UniProtKB-UniRule"/>
</dbReference>
<dbReference type="SMART" id="SM00642">
    <property type="entry name" value="Aamy"/>
    <property type="match status" value="1"/>
</dbReference>